<proteinExistence type="predicted"/>
<dbReference type="EMBL" id="CAKOFQ010006734">
    <property type="protein sequence ID" value="CAH1966455.1"/>
    <property type="molecule type" value="Genomic_DNA"/>
</dbReference>
<dbReference type="InterPro" id="IPR012337">
    <property type="entry name" value="RNaseH-like_sf"/>
</dbReference>
<comment type="caution">
    <text evidence="1">The sequence shown here is derived from an EMBL/GenBank/DDBJ whole genome shotgun (WGS) entry which is preliminary data.</text>
</comment>
<gene>
    <name evidence="1" type="ORF">ACAOBT_LOCUS6851</name>
</gene>
<dbReference type="Proteomes" id="UP001152888">
    <property type="component" value="Unassembled WGS sequence"/>
</dbReference>
<reference evidence="1" key="1">
    <citation type="submission" date="2022-03" db="EMBL/GenBank/DDBJ databases">
        <authorList>
            <person name="Sayadi A."/>
        </authorList>
    </citation>
    <scope>NUCLEOTIDE SEQUENCE</scope>
</reference>
<accession>A0A9P0P1U9</accession>
<organism evidence="1 2">
    <name type="scientific">Acanthoscelides obtectus</name>
    <name type="common">Bean weevil</name>
    <name type="synonym">Bruchus obtectus</name>
    <dbReference type="NCBI Taxonomy" id="200917"/>
    <lineage>
        <taxon>Eukaryota</taxon>
        <taxon>Metazoa</taxon>
        <taxon>Ecdysozoa</taxon>
        <taxon>Arthropoda</taxon>
        <taxon>Hexapoda</taxon>
        <taxon>Insecta</taxon>
        <taxon>Pterygota</taxon>
        <taxon>Neoptera</taxon>
        <taxon>Endopterygota</taxon>
        <taxon>Coleoptera</taxon>
        <taxon>Polyphaga</taxon>
        <taxon>Cucujiformia</taxon>
        <taxon>Chrysomeloidea</taxon>
        <taxon>Chrysomelidae</taxon>
        <taxon>Bruchinae</taxon>
        <taxon>Bruchini</taxon>
        <taxon>Acanthoscelides</taxon>
    </lineage>
</organism>
<dbReference type="OrthoDB" id="6769010at2759"/>
<protein>
    <recommendedName>
        <fullName evidence="3">HAT C-terminal dimerisation domain-containing protein</fullName>
    </recommendedName>
</protein>
<name>A0A9P0P1U9_ACAOB</name>
<keyword evidence="2" id="KW-1185">Reference proteome</keyword>
<dbReference type="SUPFAM" id="SSF53098">
    <property type="entry name" value="Ribonuclease H-like"/>
    <property type="match status" value="1"/>
</dbReference>
<sequence>MIKPGKALLVFYPELIHFTCMDHALNRLAELVRAEYPSVNNLIDNGKKVFLKAPLRVEFYKEMAPGLPLPPEPVITRWGTWLNAALFYADNFVKIKEFFLSLDADSIALRSCKESILESNISEDLAFIKAHFFMLAKAIMELETTQLSLNDSFRIIEKVIEELSLIPGEIGNKIRVKWESVLSRNHGYQQIKNVCYILRGQNQSDPDIKMKPSDIASLKFAPITSCDVERSFSAFKYLLTDKRHNLSMGSINQLLVLYCNPIV</sequence>
<evidence type="ECO:0000313" key="1">
    <source>
        <dbReference type="EMBL" id="CAH1966455.1"/>
    </source>
</evidence>
<dbReference type="AlphaFoldDB" id="A0A9P0P1U9"/>
<evidence type="ECO:0008006" key="3">
    <source>
        <dbReference type="Google" id="ProtNLM"/>
    </source>
</evidence>
<evidence type="ECO:0000313" key="2">
    <source>
        <dbReference type="Proteomes" id="UP001152888"/>
    </source>
</evidence>